<dbReference type="InterPro" id="IPR025335">
    <property type="entry name" value="DUF4241"/>
</dbReference>
<dbReference type="SUPFAM" id="SSF52058">
    <property type="entry name" value="L domain-like"/>
    <property type="match status" value="1"/>
</dbReference>
<reference evidence="1 2" key="1">
    <citation type="submission" date="2018-08" db="EMBL/GenBank/DDBJ databases">
        <title>A genome reference for cultivated species of the human gut microbiota.</title>
        <authorList>
            <person name="Zou Y."/>
            <person name="Xue W."/>
            <person name="Luo G."/>
        </authorList>
    </citation>
    <scope>NUCLEOTIDE SEQUENCE [LARGE SCALE GENOMIC DNA]</scope>
    <source>
        <strain evidence="1 2">AF19-13AC</strain>
    </source>
</reference>
<protein>
    <submittedName>
        <fullName evidence="1">DUF4241 domain-containing protein</fullName>
    </submittedName>
</protein>
<dbReference type="Proteomes" id="UP000261023">
    <property type="component" value="Unassembled WGS sequence"/>
</dbReference>
<dbReference type="RefSeq" id="WP_029466983.1">
    <property type="nucleotide sequence ID" value="NZ_QTJW01000026.1"/>
</dbReference>
<dbReference type="InterPro" id="IPR032675">
    <property type="entry name" value="LRR_dom_sf"/>
</dbReference>
<dbReference type="EMBL" id="QTJW01000026">
    <property type="protein sequence ID" value="RGD67321.1"/>
    <property type="molecule type" value="Genomic_DNA"/>
</dbReference>
<dbReference type="AlphaFoldDB" id="A0A3E3DDH2"/>
<dbReference type="Pfam" id="PF14025">
    <property type="entry name" value="DUF4241"/>
    <property type="match status" value="1"/>
</dbReference>
<accession>A0A3E3DDH2</accession>
<dbReference type="Gene3D" id="3.80.10.10">
    <property type="entry name" value="Ribonuclease Inhibitor"/>
    <property type="match status" value="1"/>
</dbReference>
<evidence type="ECO:0000313" key="2">
    <source>
        <dbReference type="Proteomes" id="UP000261023"/>
    </source>
</evidence>
<comment type="caution">
    <text evidence="1">The sequence shown here is derived from an EMBL/GenBank/DDBJ whole genome shotgun (WGS) entry which is preliminary data.</text>
</comment>
<dbReference type="OrthoDB" id="9789980at2"/>
<proteinExistence type="predicted"/>
<gene>
    <name evidence="1" type="ORF">DWX31_27675</name>
</gene>
<evidence type="ECO:0000313" key="1">
    <source>
        <dbReference type="EMBL" id="RGD67321.1"/>
    </source>
</evidence>
<sequence>MAEKELALCDECGSLFFKGSSQMMGLCPECAHILYGYPNCDHHFQDGRCVNCYWDGSESVYIKKLNQQEETDMPTTEWLNKYESIKDKLTCKVDLEAHFTEKVIGNMAVDVLDIGTVHFPTGQIFACDPLVELEDTLPFLQTIPAGTYPVKICVVPSEQYGDRYACVKVEVSREKPVRYELGMVGNENLDAALGDDDYFGFGVDAGMGCIADIQTQAAFKTYWAKRLEEDPDIDPYNDLFCDLLEENAQAHPKYQGDCGDWLNWTVPDTVSKESWAVVLSLDWVGDAPLTAEELPHLRPLYKDFMYWSRDLHLLRVPLEVPPQYTLVGTLPPFTDQPCRSYGGWSDGYDVYLQIRWQAIPEERRRAFKEAMESEEKTEIGGIPVKVSSHRVMDQYAPFDSALELKALPCLSELICQRWHPDLLEFLRGNPFISELTLLNHGQRTLDLRGTSIRKLMLDMTGLEELWLCEGTEQLLFQNKGLDACTIHAPEDGSGLTLQFIGEYCPHTELPNLRGLHGIELKDFDLTGLAAVHPHLKELRLWGAPGNLQNFSAVGAFRELTNLSTFDLFGFGADDIPTPEQMPELRWFWMTSLPEDAAKAAKQLWKSKPGMDLRITKPRKPEWLAQNLDNPFRGWDGAEHIPAAAAKKAANQYRKTRSLLMKLATEPGEDAQAQAMDAVTAYTQTFNKMGFIETEERDEIYMALRGILDALPDGTLQKDALMEKFEQLRDF</sequence>
<name>A0A3E3DDH2_9FIRM</name>
<organism evidence="1 2">
    <name type="scientific">Hungatella hathewayi</name>
    <dbReference type="NCBI Taxonomy" id="154046"/>
    <lineage>
        <taxon>Bacteria</taxon>
        <taxon>Bacillati</taxon>
        <taxon>Bacillota</taxon>
        <taxon>Clostridia</taxon>
        <taxon>Lachnospirales</taxon>
        <taxon>Lachnospiraceae</taxon>
        <taxon>Hungatella</taxon>
    </lineage>
</organism>